<dbReference type="Proteomes" id="UP000077266">
    <property type="component" value="Unassembled WGS sequence"/>
</dbReference>
<dbReference type="PANTHER" id="PTHR38846">
    <property type="entry name" value="C3H1-TYPE DOMAIN-CONTAINING PROTEIN"/>
    <property type="match status" value="1"/>
</dbReference>
<dbReference type="AlphaFoldDB" id="A0A165H4H6"/>
<reference evidence="1 2" key="1">
    <citation type="journal article" date="2016" name="Mol. Biol. Evol.">
        <title>Comparative Genomics of Early-Diverging Mushroom-Forming Fungi Provides Insights into the Origins of Lignocellulose Decay Capabilities.</title>
        <authorList>
            <person name="Nagy L.G."/>
            <person name="Riley R."/>
            <person name="Tritt A."/>
            <person name="Adam C."/>
            <person name="Daum C."/>
            <person name="Floudas D."/>
            <person name="Sun H."/>
            <person name="Yadav J.S."/>
            <person name="Pangilinan J."/>
            <person name="Larsson K.H."/>
            <person name="Matsuura K."/>
            <person name="Barry K."/>
            <person name="Labutti K."/>
            <person name="Kuo R."/>
            <person name="Ohm R.A."/>
            <person name="Bhattacharya S.S."/>
            <person name="Shirouzu T."/>
            <person name="Yoshinaga Y."/>
            <person name="Martin F.M."/>
            <person name="Grigoriev I.V."/>
            <person name="Hibbett D.S."/>
        </authorList>
    </citation>
    <scope>NUCLEOTIDE SEQUENCE [LARGE SCALE GENOMIC DNA]</scope>
    <source>
        <strain evidence="1 2">HHB12029</strain>
    </source>
</reference>
<dbReference type="PANTHER" id="PTHR38846:SF1">
    <property type="entry name" value="C3H1-TYPE DOMAIN-CONTAINING PROTEIN"/>
    <property type="match status" value="1"/>
</dbReference>
<dbReference type="STRING" id="1314781.A0A165H4H6"/>
<evidence type="ECO:0000313" key="2">
    <source>
        <dbReference type="Proteomes" id="UP000077266"/>
    </source>
</evidence>
<name>A0A165H4H6_EXIGL</name>
<dbReference type="OrthoDB" id="6105938at2759"/>
<organism evidence="1 2">
    <name type="scientific">Exidia glandulosa HHB12029</name>
    <dbReference type="NCBI Taxonomy" id="1314781"/>
    <lineage>
        <taxon>Eukaryota</taxon>
        <taxon>Fungi</taxon>
        <taxon>Dikarya</taxon>
        <taxon>Basidiomycota</taxon>
        <taxon>Agaricomycotina</taxon>
        <taxon>Agaricomycetes</taxon>
        <taxon>Auriculariales</taxon>
        <taxon>Exidiaceae</taxon>
        <taxon>Exidia</taxon>
    </lineage>
</organism>
<gene>
    <name evidence="1" type="ORF">EXIGLDRAFT_769883</name>
</gene>
<dbReference type="InParanoid" id="A0A165H4H6"/>
<accession>A0A165H4H6</accession>
<protein>
    <submittedName>
        <fullName evidence="1">Uncharacterized protein</fullName>
    </submittedName>
</protein>
<proteinExistence type="predicted"/>
<dbReference type="EMBL" id="KV426027">
    <property type="protein sequence ID" value="KZV91441.1"/>
    <property type="molecule type" value="Genomic_DNA"/>
</dbReference>
<keyword evidence="2" id="KW-1185">Reference proteome</keyword>
<evidence type="ECO:0000313" key="1">
    <source>
        <dbReference type="EMBL" id="KZV91441.1"/>
    </source>
</evidence>
<sequence length="173" mass="20136">MKSVQLIRIRQSGPIADFFRTRYPGFDYDPRKGAVEEWRRLCTEHLYINPDDSEEYRVRESRRSLRTAMVRQFNERFGVDDHSLLAWQALCMKINIAVPDDIAECKKALFRTHVNLVDLTEMEEGDPPPFKFPTVKALSEYSKATLKIFPRDHVEAGSLLKTLLRQINKPPPS</sequence>